<keyword evidence="5" id="KW-1185">Reference proteome</keyword>
<dbReference type="Gene3D" id="3.40.190.10">
    <property type="entry name" value="Periplasmic binding protein-like II"/>
    <property type="match status" value="2"/>
</dbReference>
<protein>
    <submittedName>
        <fullName evidence="4">Putative aldouronate transport system substrate-binding protein</fullName>
    </submittedName>
</protein>
<feature type="chain" id="PRO_5039626643" evidence="2">
    <location>
        <begin position="22"/>
        <end position="512"/>
    </location>
</feature>
<dbReference type="InterPro" id="IPR022627">
    <property type="entry name" value="DUF3502"/>
</dbReference>
<dbReference type="AlphaFoldDB" id="A0A1I2BCN7"/>
<feature type="compositionally biased region" description="Low complexity" evidence="1">
    <location>
        <begin position="36"/>
        <end position="48"/>
    </location>
</feature>
<dbReference type="PANTHER" id="PTHR43649">
    <property type="entry name" value="ARABINOSE-BINDING PROTEIN-RELATED"/>
    <property type="match status" value="1"/>
</dbReference>
<gene>
    <name evidence="4" type="ORF">SAMN05216378_3465</name>
</gene>
<feature type="signal peptide" evidence="2">
    <location>
        <begin position="1"/>
        <end position="21"/>
    </location>
</feature>
<organism evidence="4 5">
    <name type="scientific">Paenibacillus catalpae</name>
    <dbReference type="NCBI Taxonomy" id="1045775"/>
    <lineage>
        <taxon>Bacteria</taxon>
        <taxon>Bacillati</taxon>
        <taxon>Bacillota</taxon>
        <taxon>Bacilli</taxon>
        <taxon>Bacillales</taxon>
        <taxon>Paenibacillaceae</taxon>
        <taxon>Paenibacillus</taxon>
    </lineage>
</organism>
<evidence type="ECO:0000256" key="1">
    <source>
        <dbReference type="SAM" id="MobiDB-lite"/>
    </source>
</evidence>
<dbReference type="RefSeq" id="WP_091187348.1">
    <property type="nucleotide sequence ID" value="NZ_FOMT01000003.1"/>
</dbReference>
<evidence type="ECO:0000259" key="3">
    <source>
        <dbReference type="Pfam" id="PF12010"/>
    </source>
</evidence>
<dbReference type="InterPro" id="IPR006059">
    <property type="entry name" value="SBP"/>
</dbReference>
<evidence type="ECO:0000313" key="5">
    <source>
        <dbReference type="Proteomes" id="UP000198855"/>
    </source>
</evidence>
<evidence type="ECO:0000313" key="4">
    <source>
        <dbReference type="EMBL" id="SFE53747.1"/>
    </source>
</evidence>
<dbReference type="Pfam" id="PF13416">
    <property type="entry name" value="SBP_bac_8"/>
    <property type="match status" value="1"/>
</dbReference>
<dbReference type="STRING" id="1045775.SAMN05216378_3465"/>
<evidence type="ECO:0000256" key="2">
    <source>
        <dbReference type="SAM" id="SignalP"/>
    </source>
</evidence>
<dbReference type="PANTHER" id="PTHR43649:SF17">
    <property type="entry name" value="ABC TRANSPORTER SOLUTE BINDING PROTEIN-SUGAR TRANSPORT"/>
    <property type="match status" value="1"/>
</dbReference>
<sequence length="512" mass="56014">MNKKARLATLTLAAVMLTGVAAGCSSSKNEGNKGTSSEPASSASASPASATKDPYEIAIAVPVFGAVPKDLPAVQEEISKIAQAKMNTTVKIIPVSIGAWGQQMNLMTSGREKLDLFFEFGQGYSADVAAGKIIPLDDLLNQYGEGIKNQIAPEYLNSAKINGKIYGAPVYKDYTTGVPGVLMRKDLVDKYQIDVASIKTIDDLDQVYETIKKNEPTIVPLGAGLTLPSDKYVWYDKLGDRYGVLPGYDNDLKVVNLFETKEYEDYLNKMHSWAKAGYFNKDAATSQVGGFELLKADKAFSYFIGLKPGNLESETRAAGKELVFVPLMSDIYATTSDTLGGLWTISSNSSNPERVMMFMNLMYTDKDIANLFIFGIEGKDYVKVTDTSIDYPEGVDSKTVGYSFQSWMYANPSIAYLMKSDHQEMWKLTAEANQNAIKSKALGFAFNSEPVKNEITALKNVTDQYVKGLETGTFDPADKLPEFRAKLKAAGIDKVIAEKQKQLDAWAAANQK</sequence>
<feature type="domain" description="DUF3502" evidence="3">
    <location>
        <begin position="441"/>
        <end position="508"/>
    </location>
</feature>
<dbReference type="Proteomes" id="UP000198855">
    <property type="component" value="Unassembled WGS sequence"/>
</dbReference>
<dbReference type="OrthoDB" id="7936627at2"/>
<dbReference type="InterPro" id="IPR050490">
    <property type="entry name" value="Bact_solute-bd_prot1"/>
</dbReference>
<dbReference type="PROSITE" id="PS51257">
    <property type="entry name" value="PROKAR_LIPOPROTEIN"/>
    <property type="match status" value="1"/>
</dbReference>
<proteinExistence type="predicted"/>
<accession>A0A1I2BCN7</accession>
<feature type="region of interest" description="Disordered" evidence="1">
    <location>
        <begin position="24"/>
        <end position="48"/>
    </location>
</feature>
<keyword evidence="2" id="KW-0732">Signal</keyword>
<feature type="compositionally biased region" description="Polar residues" evidence="1">
    <location>
        <begin position="24"/>
        <end position="35"/>
    </location>
</feature>
<reference evidence="5" key="1">
    <citation type="submission" date="2016-10" db="EMBL/GenBank/DDBJ databases">
        <authorList>
            <person name="Varghese N."/>
            <person name="Submissions S."/>
        </authorList>
    </citation>
    <scope>NUCLEOTIDE SEQUENCE [LARGE SCALE GENOMIC DNA]</scope>
    <source>
        <strain evidence="5">CGMCC 1.10784</strain>
    </source>
</reference>
<name>A0A1I2BCN7_9BACL</name>
<dbReference type="EMBL" id="FOMT01000003">
    <property type="protein sequence ID" value="SFE53747.1"/>
    <property type="molecule type" value="Genomic_DNA"/>
</dbReference>
<dbReference type="SUPFAM" id="SSF53850">
    <property type="entry name" value="Periplasmic binding protein-like II"/>
    <property type="match status" value="1"/>
</dbReference>
<dbReference type="Pfam" id="PF12010">
    <property type="entry name" value="DUF3502"/>
    <property type="match status" value="1"/>
</dbReference>